<name>A0A9W8YUX9_9PEZI</name>
<gene>
    <name evidence="1" type="ORF">N0V93_005097</name>
</gene>
<keyword evidence="2" id="KW-1185">Reference proteome</keyword>
<organism evidence="1 2">
    <name type="scientific">Gnomoniopsis smithogilvyi</name>
    <dbReference type="NCBI Taxonomy" id="1191159"/>
    <lineage>
        <taxon>Eukaryota</taxon>
        <taxon>Fungi</taxon>
        <taxon>Dikarya</taxon>
        <taxon>Ascomycota</taxon>
        <taxon>Pezizomycotina</taxon>
        <taxon>Sordariomycetes</taxon>
        <taxon>Sordariomycetidae</taxon>
        <taxon>Diaporthales</taxon>
        <taxon>Gnomoniaceae</taxon>
        <taxon>Gnomoniopsis</taxon>
    </lineage>
</organism>
<evidence type="ECO:0000313" key="2">
    <source>
        <dbReference type="Proteomes" id="UP001140453"/>
    </source>
</evidence>
<dbReference type="Proteomes" id="UP001140453">
    <property type="component" value="Unassembled WGS sequence"/>
</dbReference>
<comment type="caution">
    <text evidence="1">The sequence shown here is derived from an EMBL/GenBank/DDBJ whole genome shotgun (WGS) entry which is preliminary data.</text>
</comment>
<proteinExistence type="predicted"/>
<accession>A0A9W8YUX9</accession>
<protein>
    <submittedName>
        <fullName evidence="1">Uncharacterized protein</fullName>
    </submittedName>
</protein>
<reference evidence="1" key="1">
    <citation type="submission" date="2022-10" db="EMBL/GenBank/DDBJ databases">
        <title>Tapping the CABI collections for fungal endophytes: first genome assemblies for Collariella, Neodidymelliopsis, Ascochyta clinopodiicola, Didymella pomorum, Didymosphaeria variabile, Neocosmospora piperis and Neocucurbitaria cava.</title>
        <authorList>
            <person name="Hill R."/>
        </authorList>
    </citation>
    <scope>NUCLEOTIDE SEQUENCE</scope>
    <source>
        <strain evidence="1">IMI 355082</strain>
    </source>
</reference>
<dbReference type="AlphaFoldDB" id="A0A9W8YUX9"/>
<evidence type="ECO:0000313" key="1">
    <source>
        <dbReference type="EMBL" id="KAJ4391480.1"/>
    </source>
</evidence>
<dbReference type="EMBL" id="JAPEVB010000003">
    <property type="protein sequence ID" value="KAJ4391480.1"/>
    <property type="molecule type" value="Genomic_DNA"/>
</dbReference>
<sequence length="105" mass="11816">MPFSCILTPDDSFISFLFARICGLDTNLPNGIIFEPASTSKVVKNEVLTAFIEGQTFHFGCGCELMRHIVRNVNLRDSMKSQALLRTTEDRNNLELYLVSKIITS</sequence>